<accession>Q5AY27</accession>
<dbReference type="OMA" id="PRYRASC"/>
<dbReference type="KEGG" id="ani:ANIA_06803"/>
<dbReference type="InParanoid" id="Q5AY27"/>
<keyword evidence="2" id="KW-0677">Repeat</keyword>
<evidence type="ECO:0000259" key="4">
    <source>
        <dbReference type="Pfam" id="PF24883"/>
    </source>
</evidence>
<dbReference type="OrthoDB" id="674604at2759"/>
<reference evidence="6" key="1">
    <citation type="journal article" date="2005" name="Nature">
        <title>Sequencing of Aspergillus nidulans and comparative analysis with A. fumigatus and A. oryzae.</title>
        <authorList>
            <person name="Galagan J.E."/>
            <person name="Calvo S.E."/>
            <person name="Cuomo C."/>
            <person name="Ma L.J."/>
            <person name="Wortman J.R."/>
            <person name="Batzoglou S."/>
            <person name="Lee S.I."/>
            <person name="Basturkmen M."/>
            <person name="Spevak C.C."/>
            <person name="Clutterbuck J."/>
            <person name="Kapitonov V."/>
            <person name="Jurka J."/>
            <person name="Scazzocchio C."/>
            <person name="Farman M."/>
            <person name="Butler J."/>
            <person name="Purcell S."/>
            <person name="Harris S."/>
            <person name="Braus G.H."/>
            <person name="Draht O."/>
            <person name="Busch S."/>
            <person name="D'Enfert C."/>
            <person name="Bouchier C."/>
            <person name="Goldman G.H."/>
            <person name="Bell-Pedersen D."/>
            <person name="Griffiths-Jones S."/>
            <person name="Doonan J.H."/>
            <person name="Yu J."/>
            <person name="Vienken K."/>
            <person name="Pain A."/>
            <person name="Freitag M."/>
            <person name="Selker E.U."/>
            <person name="Archer D.B."/>
            <person name="Penalva M.A."/>
            <person name="Oakley B.R."/>
            <person name="Momany M."/>
            <person name="Tanaka T."/>
            <person name="Kumagai T."/>
            <person name="Asai K."/>
            <person name="Machida M."/>
            <person name="Nierman W.C."/>
            <person name="Denning D.W."/>
            <person name="Caddick M."/>
            <person name="Hynes M."/>
            <person name="Paoletti M."/>
            <person name="Fischer R."/>
            <person name="Miller B."/>
            <person name="Dyer P."/>
            <person name="Sachs M.S."/>
            <person name="Osmani S.A."/>
            <person name="Birren B.W."/>
        </authorList>
    </citation>
    <scope>NUCLEOTIDE SEQUENCE [LARGE SCALE GENOMIC DNA]</scope>
    <source>
        <strain evidence="6">FGSC A4 / ATCC 38163 / CBS 112.46 / NRRL 194 / M139</strain>
    </source>
</reference>
<dbReference type="PANTHER" id="PTHR19848:SF8">
    <property type="entry name" value="F-BOX AND WD REPEAT DOMAIN CONTAINING 7"/>
    <property type="match status" value="1"/>
</dbReference>
<keyword evidence="1 3" id="KW-0853">WD repeat</keyword>
<accession>C8V294</accession>
<dbReference type="InterPro" id="IPR015943">
    <property type="entry name" value="WD40/YVTN_repeat-like_dom_sf"/>
</dbReference>
<dbReference type="AlphaFoldDB" id="Q5AY27"/>
<dbReference type="eggNOG" id="KOG0266">
    <property type="taxonomic scope" value="Eukaryota"/>
</dbReference>
<dbReference type="HOGENOM" id="CLU_000288_6_16_1"/>
<dbReference type="Proteomes" id="UP000000560">
    <property type="component" value="Chromosome I"/>
</dbReference>
<proteinExistence type="predicted"/>
<evidence type="ECO:0000256" key="3">
    <source>
        <dbReference type="PROSITE-ProRule" id="PRU00221"/>
    </source>
</evidence>
<dbReference type="PROSITE" id="PS50294">
    <property type="entry name" value="WD_REPEATS_REGION"/>
    <property type="match status" value="5"/>
</dbReference>
<dbReference type="InterPro" id="IPR019775">
    <property type="entry name" value="WD40_repeat_CS"/>
</dbReference>
<name>Q5AY27_EMENI</name>
<keyword evidence="6" id="KW-1185">Reference proteome</keyword>
<sequence>MLMIGIVKELLKLGSSKLPAYFFCQGTDLKLNNATAVLRGLIYMLIIQQPHLILYLRQKYNTEGQSLFEGPNAFYSLFAIFETMIEQVQQYPVHLLVDALDECQVNLENLLKFITKTVSMSPARVKWIISSRSMGHFERILDSYHGAKLLNLELNAGHISHAIETYINHEIEGLRILADEEILKHVKDQLNRKSDGTFLWVALVVEGLRKFLSMAVLAYRPLHISEMRHLTGRHKEKDVERAVGLCGSFLTVRNGYIYLIHQSAKDFLDSEYTTSILPKHSEIHHQMYSQSREALSNKLKRDIYYLNNPGLLVPEIAAHRPDPDPLFDLRYSCTYWLDHFLKLRPLGLPEALDCQVSGFFERHLLHWLESLGLTGELRHGIISLKKLSACQSENQAIFKEAERFATANAVIIQETPLQIYSAALIFCPQESLGKRIYWNQRSDFIEKAYIMQESWDPCIQTLEGHKHSVNSVVFSPDGQIVASASDDGTIRLWDAATGAEKYTLEGHRDWVNSVAFSPDGQVVASASDDRTTRLWDAATGAEKHILKGHKDWVNAVAFSPDGQRVASASDDWTIRLWDVATSAEKHILEGHKDWVNAVAFSPDGQIVASASNDWTVRLWDTATGAEKQTLEGHKGNVKAVAFSPDGQIVASASNDKTIRLWDATTGAGKQIHYLNVIPKAMWFSADGCCLNSDRGLLLLGVQASYFPNKSIFVHEKWIERNGQRLVWLPPRYRASCTGIVEAFFFTKIKILAIPVTNQIQLNMLIWLRVWKCYYTQEAAEDDIFSNEIPA</sequence>
<organism evidence="5 6">
    <name type="scientific">Emericella nidulans (strain FGSC A4 / ATCC 38163 / CBS 112.46 / NRRL 194 / M139)</name>
    <name type="common">Aspergillus nidulans</name>
    <dbReference type="NCBI Taxonomy" id="227321"/>
    <lineage>
        <taxon>Eukaryota</taxon>
        <taxon>Fungi</taxon>
        <taxon>Dikarya</taxon>
        <taxon>Ascomycota</taxon>
        <taxon>Pezizomycotina</taxon>
        <taxon>Eurotiomycetes</taxon>
        <taxon>Eurotiomycetidae</taxon>
        <taxon>Eurotiales</taxon>
        <taxon>Aspergillaceae</taxon>
        <taxon>Aspergillus</taxon>
        <taxon>Aspergillus subgen. Nidulantes</taxon>
    </lineage>
</organism>
<dbReference type="PROSITE" id="PS00678">
    <property type="entry name" value="WD_REPEATS_1"/>
    <property type="match status" value="5"/>
</dbReference>
<gene>
    <name evidence="5" type="ORF">ANIA_06803</name>
</gene>
<dbReference type="PROSITE" id="PS50082">
    <property type="entry name" value="WD_REPEATS_2"/>
    <property type="match status" value="5"/>
</dbReference>
<dbReference type="GeneID" id="2870668"/>
<feature type="repeat" description="WD" evidence="3">
    <location>
        <begin position="588"/>
        <end position="629"/>
    </location>
</feature>
<feature type="repeat" description="WD" evidence="3">
    <location>
        <begin position="546"/>
        <end position="587"/>
    </location>
</feature>
<evidence type="ECO:0000313" key="6">
    <source>
        <dbReference type="Proteomes" id="UP000000560"/>
    </source>
</evidence>
<dbReference type="EMBL" id="BN001301">
    <property type="protein sequence ID" value="CBF71491.1"/>
    <property type="molecule type" value="Genomic_DNA"/>
</dbReference>
<protein>
    <submittedName>
        <fullName evidence="5">Pfs, NACHT and WD domain protein (AFU_orthologue AFUA_7G07100)</fullName>
    </submittedName>
</protein>
<feature type="domain" description="Nephrocystin 3-like N-terminal" evidence="4">
    <location>
        <begin position="2"/>
        <end position="132"/>
    </location>
</feature>
<dbReference type="InterPro" id="IPR001680">
    <property type="entry name" value="WD40_rpt"/>
</dbReference>
<dbReference type="InterPro" id="IPR020472">
    <property type="entry name" value="WD40_PAC1"/>
</dbReference>
<dbReference type="Pfam" id="PF00400">
    <property type="entry name" value="WD40"/>
    <property type="match status" value="5"/>
</dbReference>
<dbReference type="PANTHER" id="PTHR19848">
    <property type="entry name" value="WD40 REPEAT PROTEIN"/>
    <property type="match status" value="1"/>
</dbReference>
<dbReference type="SUPFAM" id="SSF50978">
    <property type="entry name" value="WD40 repeat-like"/>
    <property type="match status" value="1"/>
</dbReference>
<evidence type="ECO:0000256" key="2">
    <source>
        <dbReference type="ARBA" id="ARBA00022737"/>
    </source>
</evidence>
<dbReference type="STRING" id="227321.Q5AY27"/>
<dbReference type="PRINTS" id="PR00320">
    <property type="entry name" value="GPROTEINBRPT"/>
</dbReference>
<feature type="repeat" description="WD" evidence="3">
    <location>
        <begin position="504"/>
        <end position="545"/>
    </location>
</feature>
<dbReference type="SMART" id="SM00320">
    <property type="entry name" value="WD40"/>
    <property type="match status" value="5"/>
</dbReference>
<evidence type="ECO:0000313" key="5">
    <source>
        <dbReference type="EMBL" id="CBF71491.1"/>
    </source>
</evidence>
<dbReference type="InterPro" id="IPR036322">
    <property type="entry name" value="WD40_repeat_dom_sf"/>
</dbReference>
<dbReference type="InterPro" id="IPR056884">
    <property type="entry name" value="NPHP3-like_N"/>
</dbReference>
<dbReference type="Gene3D" id="2.130.10.10">
    <property type="entry name" value="YVTN repeat-like/Quinoprotein amine dehydrogenase"/>
    <property type="match status" value="2"/>
</dbReference>
<dbReference type="Pfam" id="PF24883">
    <property type="entry name" value="NPHP3_N"/>
    <property type="match status" value="1"/>
</dbReference>
<dbReference type="CDD" id="cd00200">
    <property type="entry name" value="WD40"/>
    <property type="match status" value="1"/>
</dbReference>
<feature type="repeat" description="WD" evidence="3">
    <location>
        <begin position="630"/>
        <end position="671"/>
    </location>
</feature>
<feature type="repeat" description="WD" evidence="3">
    <location>
        <begin position="462"/>
        <end position="503"/>
    </location>
</feature>
<dbReference type="RefSeq" id="XP_664407.1">
    <property type="nucleotide sequence ID" value="XM_659315.1"/>
</dbReference>
<evidence type="ECO:0000256" key="1">
    <source>
        <dbReference type="ARBA" id="ARBA00022574"/>
    </source>
</evidence>
<reference evidence="6" key="2">
    <citation type="journal article" date="2009" name="Fungal Genet. Biol.">
        <title>The 2008 update of the Aspergillus nidulans genome annotation: a community effort.</title>
        <authorList>
            <person name="Wortman J.R."/>
            <person name="Gilsenan J.M."/>
            <person name="Joardar V."/>
            <person name="Deegan J."/>
            <person name="Clutterbuck J."/>
            <person name="Andersen M.R."/>
            <person name="Archer D."/>
            <person name="Bencina M."/>
            <person name="Braus G."/>
            <person name="Coutinho P."/>
            <person name="von Dohren H."/>
            <person name="Doonan J."/>
            <person name="Driessen A.J."/>
            <person name="Durek P."/>
            <person name="Espeso E."/>
            <person name="Fekete E."/>
            <person name="Flipphi M."/>
            <person name="Estrada C.G."/>
            <person name="Geysens S."/>
            <person name="Goldman G."/>
            <person name="de Groot P.W."/>
            <person name="Hansen K."/>
            <person name="Harris S.D."/>
            <person name="Heinekamp T."/>
            <person name="Helmstaedt K."/>
            <person name="Henrissat B."/>
            <person name="Hofmann G."/>
            <person name="Homan T."/>
            <person name="Horio T."/>
            <person name="Horiuchi H."/>
            <person name="James S."/>
            <person name="Jones M."/>
            <person name="Karaffa L."/>
            <person name="Karanyi Z."/>
            <person name="Kato M."/>
            <person name="Keller N."/>
            <person name="Kelly D.E."/>
            <person name="Kiel J.A."/>
            <person name="Kim J.M."/>
            <person name="van der Klei I.J."/>
            <person name="Klis F.M."/>
            <person name="Kovalchuk A."/>
            <person name="Krasevec N."/>
            <person name="Kubicek C.P."/>
            <person name="Liu B."/>
            <person name="Maccabe A."/>
            <person name="Meyer V."/>
            <person name="Mirabito P."/>
            <person name="Miskei M."/>
            <person name="Mos M."/>
            <person name="Mullins J."/>
            <person name="Nelson D.R."/>
            <person name="Nielsen J."/>
            <person name="Oakley B.R."/>
            <person name="Osmani S.A."/>
            <person name="Pakula T."/>
            <person name="Paszewski A."/>
            <person name="Paulsen I."/>
            <person name="Pilsyk S."/>
            <person name="Pocsi I."/>
            <person name="Punt P.J."/>
            <person name="Ram A.F."/>
            <person name="Ren Q."/>
            <person name="Robellet X."/>
            <person name="Robson G."/>
            <person name="Seiboth B."/>
            <person name="van Solingen P."/>
            <person name="Specht T."/>
            <person name="Sun J."/>
            <person name="Taheri-Talesh N."/>
            <person name="Takeshita N."/>
            <person name="Ussery D."/>
            <person name="vanKuyk P.A."/>
            <person name="Visser H."/>
            <person name="van de Vondervoort P.J."/>
            <person name="de Vries R.P."/>
            <person name="Walton J."/>
            <person name="Xiang X."/>
            <person name="Xiong Y."/>
            <person name="Zeng A.P."/>
            <person name="Brandt B.W."/>
            <person name="Cornell M.J."/>
            <person name="van den Hondel C.A."/>
            <person name="Visser J."/>
            <person name="Oliver S.G."/>
            <person name="Turner G."/>
        </authorList>
    </citation>
    <scope>GENOME REANNOTATION</scope>
    <source>
        <strain evidence="6">FGSC A4 / ATCC 38163 / CBS 112.46 / NRRL 194 / M139</strain>
    </source>
</reference>
<dbReference type="GO" id="GO:0005634">
    <property type="term" value="C:nucleus"/>
    <property type="evidence" value="ECO:0000318"/>
    <property type="project" value="GO_Central"/>
</dbReference>